<evidence type="ECO:0000313" key="2">
    <source>
        <dbReference type="Proteomes" id="UP000198598"/>
    </source>
</evidence>
<dbReference type="OrthoDB" id="907511at2"/>
<proteinExistence type="predicted"/>
<name>A0A1I2B9X8_9BACT</name>
<dbReference type="EMBL" id="FOLQ01000015">
    <property type="protein sequence ID" value="SFE52787.1"/>
    <property type="molecule type" value="Genomic_DNA"/>
</dbReference>
<keyword evidence="2" id="KW-1185">Reference proteome</keyword>
<organism evidence="1 2">
    <name type="scientific">Spirosoma endophyticum</name>
    <dbReference type="NCBI Taxonomy" id="662367"/>
    <lineage>
        <taxon>Bacteria</taxon>
        <taxon>Pseudomonadati</taxon>
        <taxon>Bacteroidota</taxon>
        <taxon>Cytophagia</taxon>
        <taxon>Cytophagales</taxon>
        <taxon>Cytophagaceae</taxon>
        <taxon>Spirosoma</taxon>
    </lineage>
</organism>
<dbReference type="RefSeq" id="WP_093831843.1">
    <property type="nucleotide sequence ID" value="NZ_FOLQ01000015.1"/>
</dbReference>
<protein>
    <submittedName>
        <fullName evidence="1">Uncharacterized protein</fullName>
    </submittedName>
</protein>
<reference evidence="1 2" key="1">
    <citation type="submission" date="2016-10" db="EMBL/GenBank/DDBJ databases">
        <authorList>
            <person name="de Groot N.N."/>
        </authorList>
    </citation>
    <scope>NUCLEOTIDE SEQUENCE [LARGE SCALE GENOMIC DNA]</scope>
    <source>
        <strain evidence="1 2">DSM 26130</strain>
    </source>
</reference>
<dbReference type="Proteomes" id="UP000198598">
    <property type="component" value="Unassembled WGS sequence"/>
</dbReference>
<sequence length="558" mass="63533">MDSLQEKFDVLKQFTERQLNRADTVINRFINEGLFLSSTSPVEVKHSAWNVGNFLKSKRRTLENQTEYDPANAFLLRYQVAQFLVDLTQLAYDENECIDHLKSMIAKAKPTVQRYFENDGRRAIPAHQFNYTLSRYAYLVLNRWLVSDSPELDQMLTELDTRSQNDDQVDLAVDLSTNTIDASYESALTSIADCIEVAFNEQNKGNSVDWDSLILANQNFTSLLQKATAEPVSEANEYSIYDLSGEITHRDHLTDEVPMDEIVSNNQLNTYSRNQYLDRLKLTDSELLTSLPTREVKLCPECFGRSLVERKRPVNEMTTYCQTCRTRVETVYGPYYYQSYTANPAVAITRHRQFLVDRLQTRYFAPEVSYKSTPSSQPIIPPASKAYFFSIAIIDEETYKGLEAKYSEFLADYAQRIPLNRVSPDRVSIQICSTGGSVFQVKRLISLINSHKNYTTVTGDVLYSAAFRLYFSLNCPKSLASHAVGMFHLARTVEYVLESGKVLDWSDQTHSDESLAFCRSLGLNGQQIATIAEGGDVYFGRFELEQLDKISAGKMAQS</sequence>
<dbReference type="STRING" id="662367.SAMN05216167_11532"/>
<gene>
    <name evidence="1" type="ORF">SAMN05216167_11532</name>
</gene>
<evidence type="ECO:0000313" key="1">
    <source>
        <dbReference type="EMBL" id="SFE52787.1"/>
    </source>
</evidence>
<dbReference type="AlphaFoldDB" id="A0A1I2B9X8"/>
<accession>A0A1I2B9X8</accession>